<dbReference type="InterPro" id="IPR014194">
    <property type="entry name" value="Spore_III_AE"/>
</dbReference>
<keyword evidence="4" id="KW-1185">Reference proteome</keyword>
<evidence type="ECO:0000256" key="2">
    <source>
        <dbReference type="SAM" id="SignalP"/>
    </source>
</evidence>
<feature type="signal peptide" evidence="2">
    <location>
        <begin position="1"/>
        <end position="23"/>
    </location>
</feature>
<organism evidence="3 4">
    <name type="scientific">Anaerotignum lactatifermentans DSM 14214</name>
    <dbReference type="NCBI Taxonomy" id="1121323"/>
    <lineage>
        <taxon>Bacteria</taxon>
        <taxon>Bacillati</taxon>
        <taxon>Bacillota</taxon>
        <taxon>Clostridia</taxon>
        <taxon>Lachnospirales</taxon>
        <taxon>Anaerotignaceae</taxon>
        <taxon>Anaerotignum</taxon>
    </lineage>
</organism>
<keyword evidence="1" id="KW-0472">Membrane</keyword>
<keyword evidence="2" id="KW-0732">Signal</keyword>
<dbReference type="Pfam" id="PF09546">
    <property type="entry name" value="Spore_III_AE"/>
    <property type="match status" value="1"/>
</dbReference>
<dbReference type="EMBL" id="FRAH01000005">
    <property type="protein sequence ID" value="SHJ75667.1"/>
    <property type="molecule type" value="Genomic_DNA"/>
</dbReference>
<feature type="transmembrane region" description="Helical" evidence="1">
    <location>
        <begin position="345"/>
        <end position="370"/>
    </location>
</feature>
<proteinExistence type="predicted"/>
<name>A0A1M6LWP8_9FIRM</name>
<dbReference type="Proteomes" id="UP000183975">
    <property type="component" value="Unassembled WGS sequence"/>
</dbReference>
<keyword evidence="1" id="KW-0812">Transmembrane</keyword>
<dbReference type="RefSeq" id="WP_072848693.1">
    <property type="nucleotide sequence ID" value="NZ_FRAH01000005.1"/>
</dbReference>
<sequence>MKKIGMMVLFSLFLLAMPVPAWGASTELAPYLEDLDMEQIDAAAENAVEDVTFSELVEDVLTGDFSFSMEDLWEKLGEVAFGELRTQTGLIMQLIAVSILAAVLRQVSGSFCGREVGEMGFYVCYMVLIVVIITTFYDITAMVVERVEQTADIFGAMLPVFLALAASSGNLTQTALMGPTMMGGCTLIVLILKSVVVPVLLAAVALELVDRLSEQPLTARFAALLRQGVSWGLKGLAGGFMLLLSLQKIGGGAVNGLAVRTAKIAVNAVPVVGDVMGGAVDTAAAVAGTIRSGTLAAAVIFLLLLCIPLVIKLVAMTLIFKLTAAAVESVCEARLVECIGIAGDYTALLLGVVFLVEVMFLFSSVLLLGVL</sequence>
<evidence type="ECO:0000313" key="3">
    <source>
        <dbReference type="EMBL" id="SHJ75667.1"/>
    </source>
</evidence>
<evidence type="ECO:0000313" key="4">
    <source>
        <dbReference type="Proteomes" id="UP000183975"/>
    </source>
</evidence>
<feature type="transmembrane region" description="Helical" evidence="1">
    <location>
        <begin position="153"/>
        <end position="172"/>
    </location>
</feature>
<feature type="transmembrane region" description="Helical" evidence="1">
    <location>
        <begin position="119"/>
        <end position="141"/>
    </location>
</feature>
<feature type="transmembrane region" description="Helical" evidence="1">
    <location>
        <begin position="184"/>
        <end position="209"/>
    </location>
</feature>
<keyword evidence="1" id="KW-1133">Transmembrane helix</keyword>
<protein>
    <submittedName>
        <fullName evidence="3">Stage III sporulation protein AE</fullName>
    </submittedName>
</protein>
<feature type="chain" id="PRO_5012251996" evidence="2">
    <location>
        <begin position="24"/>
        <end position="371"/>
    </location>
</feature>
<dbReference type="OrthoDB" id="1706761at2"/>
<evidence type="ECO:0000256" key="1">
    <source>
        <dbReference type="SAM" id="Phobius"/>
    </source>
</evidence>
<gene>
    <name evidence="3" type="ORF">SAMN02745138_00453</name>
</gene>
<feature type="transmembrane region" description="Helical" evidence="1">
    <location>
        <begin position="295"/>
        <end position="320"/>
    </location>
</feature>
<dbReference type="AlphaFoldDB" id="A0A1M6LWP8"/>
<feature type="transmembrane region" description="Helical" evidence="1">
    <location>
        <begin position="90"/>
        <end position="107"/>
    </location>
</feature>
<accession>A0A1M6LWP8</accession>
<reference evidence="3 4" key="1">
    <citation type="submission" date="2016-11" db="EMBL/GenBank/DDBJ databases">
        <authorList>
            <person name="Jaros S."/>
            <person name="Januszkiewicz K."/>
            <person name="Wedrychowicz H."/>
        </authorList>
    </citation>
    <scope>NUCLEOTIDE SEQUENCE [LARGE SCALE GENOMIC DNA]</scope>
    <source>
        <strain evidence="3 4">DSM 14214</strain>
    </source>
</reference>